<dbReference type="RefSeq" id="WP_064989162.1">
    <property type="nucleotide sequence ID" value="NZ_CP033361.1"/>
</dbReference>
<dbReference type="KEGG" id="merd:EB233_28270"/>
<protein>
    <submittedName>
        <fullName evidence="5">CBS domain-containing protein</fullName>
    </submittedName>
</protein>
<evidence type="ECO:0000313" key="6">
    <source>
        <dbReference type="Proteomes" id="UP000503339"/>
    </source>
</evidence>
<dbReference type="PROSITE" id="PS51371">
    <property type="entry name" value="CBS"/>
    <property type="match status" value="2"/>
</dbReference>
<dbReference type="PANTHER" id="PTHR43080:SF26">
    <property type="entry name" value="REGULATORY PROTEIN"/>
    <property type="match status" value="1"/>
</dbReference>
<dbReference type="Gene3D" id="3.10.580.10">
    <property type="entry name" value="CBS-domain"/>
    <property type="match status" value="1"/>
</dbReference>
<dbReference type="PIRSF" id="PIRSF036990">
    <property type="entry name" value="UCP036990_CBS_BON"/>
    <property type="match status" value="1"/>
</dbReference>
<dbReference type="Pfam" id="PF00571">
    <property type="entry name" value="CBS"/>
    <property type="match status" value="2"/>
</dbReference>
<dbReference type="Proteomes" id="UP000503339">
    <property type="component" value="Chromosome"/>
</dbReference>
<evidence type="ECO:0000259" key="3">
    <source>
        <dbReference type="PROSITE" id="PS50914"/>
    </source>
</evidence>
<evidence type="ECO:0000259" key="4">
    <source>
        <dbReference type="PROSITE" id="PS51371"/>
    </source>
</evidence>
<dbReference type="InterPro" id="IPR017080">
    <property type="entry name" value="UCP036990_CBS_BON"/>
</dbReference>
<organism evidence="5 6">
    <name type="scientific">Mesorhizobium erdmanii</name>
    <dbReference type="NCBI Taxonomy" id="1777866"/>
    <lineage>
        <taxon>Bacteria</taxon>
        <taxon>Pseudomonadati</taxon>
        <taxon>Pseudomonadota</taxon>
        <taxon>Alphaproteobacteria</taxon>
        <taxon>Hyphomicrobiales</taxon>
        <taxon>Phyllobacteriaceae</taxon>
        <taxon>Mesorhizobium</taxon>
    </lineage>
</organism>
<evidence type="ECO:0000256" key="2">
    <source>
        <dbReference type="PROSITE-ProRule" id="PRU00703"/>
    </source>
</evidence>
<sequence length="232" mass="25146">MQAEAIMTTPVITIDATATLAEAVDLMLLRKVSCLPVTHSDGTLAGIVSEGDFLRREELGTQRVRPRWLRFLHGPGKFADDYVRANGRFIREVMTTEVVSAPPATPLAEIVDLMMQHDIKNVPIVDQGKIVGIITRTDLLRALINTTPKPGATASDDEQIHKQIVAELQSQSWGDGDLIGVKVDNGVVELSGAIVDERQRKAAIVAAENVAGVRQVKDSLFCADPFSVILVS</sequence>
<dbReference type="PANTHER" id="PTHR43080">
    <property type="entry name" value="CBS DOMAIN-CONTAINING PROTEIN CBSX3, MITOCHONDRIAL"/>
    <property type="match status" value="1"/>
</dbReference>
<dbReference type="EMBL" id="CP033361">
    <property type="protein sequence ID" value="QKC78925.1"/>
    <property type="molecule type" value="Genomic_DNA"/>
</dbReference>
<dbReference type="CDD" id="cd04586">
    <property type="entry name" value="CBS_pair_BON_assoc"/>
    <property type="match status" value="1"/>
</dbReference>
<dbReference type="Pfam" id="PF04972">
    <property type="entry name" value="BON"/>
    <property type="match status" value="1"/>
</dbReference>
<dbReference type="Gene3D" id="3.30.1340.30">
    <property type="match status" value="1"/>
</dbReference>
<evidence type="ECO:0000313" key="5">
    <source>
        <dbReference type="EMBL" id="QKC78925.1"/>
    </source>
</evidence>
<keyword evidence="6" id="KW-1185">Reference proteome</keyword>
<proteinExistence type="predicted"/>
<dbReference type="SMART" id="SM00749">
    <property type="entry name" value="BON"/>
    <property type="match status" value="1"/>
</dbReference>
<dbReference type="InterPro" id="IPR014004">
    <property type="entry name" value="Transpt-assoc_nodulatn_dom_bac"/>
</dbReference>
<dbReference type="AlphaFoldDB" id="A0A6M7UP47"/>
<dbReference type="SUPFAM" id="SSF54631">
    <property type="entry name" value="CBS-domain pair"/>
    <property type="match status" value="1"/>
</dbReference>
<gene>
    <name evidence="5" type="ORF">EB233_28270</name>
</gene>
<dbReference type="PROSITE" id="PS50914">
    <property type="entry name" value="BON"/>
    <property type="match status" value="1"/>
</dbReference>
<keyword evidence="1 2" id="KW-0129">CBS domain</keyword>
<reference evidence="5 6" key="1">
    <citation type="submission" date="2018-10" db="EMBL/GenBank/DDBJ databases">
        <authorList>
            <person name="Perry B.J."/>
            <person name="Sullivan J.T."/>
            <person name="Murphy R.J.T."/>
            <person name="Ramsay J.P."/>
            <person name="Ronson C.W."/>
        </authorList>
    </citation>
    <scope>NUCLEOTIDE SEQUENCE [LARGE SCALE GENOMIC DNA]</scope>
    <source>
        <strain evidence="5 6">NZP2014</strain>
    </source>
</reference>
<name>A0A6M7UP47_9HYPH</name>
<dbReference type="InterPro" id="IPR046342">
    <property type="entry name" value="CBS_dom_sf"/>
</dbReference>
<feature type="domain" description="CBS" evidence="4">
    <location>
        <begin position="7"/>
        <end position="63"/>
    </location>
</feature>
<feature type="domain" description="BON" evidence="3">
    <location>
        <begin position="156"/>
        <end position="224"/>
    </location>
</feature>
<dbReference type="SMART" id="SM00116">
    <property type="entry name" value="CBS"/>
    <property type="match status" value="2"/>
</dbReference>
<evidence type="ECO:0000256" key="1">
    <source>
        <dbReference type="ARBA" id="ARBA00023122"/>
    </source>
</evidence>
<feature type="domain" description="CBS" evidence="4">
    <location>
        <begin position="94"/>
        <end position="149"/>
    </location>
</feature>
<dbReference type="InterPro" id="IPR051257">
    <property type="entry name" value="Diverse_CBS-Domain"/>
</dbReference>
<dbReference type="InterPro" id="IPR007055">
    <property type="entry name" value="BON_dom"/>
</dbReference>
<dbReference type="InterPro" id="IPR000644">
    <property type="entry name" value="CBS_dom"/>
</dbReference>
<accession>A0A6M7UP47</accession>